<feature type="transmembrane region" description="Helical" evidence="1">
    <location>
        <begin position="53"/>
        <end position="73"/>
    </location>
</feature>
<proteinExistence type="predicted"/>
<organism evidence="2 3">
    <name type="scientific">Sphingomonas colocasiae</name>
    <dbReference type="NCBI Taxonomy" id="1848973"/>
    <lineage>
        <taxon>Bacteria</taxon>
        <taxon>Pseudomonadati</taxon>
        <taxon>Pseudomonadota</taxon>
        <taxon>Alphaproteobacteria</taxon>
        <taxon>Sphingomonadales</taxon>
        <taxon>Sphingomonadaceae</taxon>
        <taxon>Sphingomonas</taxon>
    </lineage>
</organism>
<feature type="transmembrane region" description="Helical" evidence="1">
    <location>
        <begin position="79"/>
        <end position="101"/>
    </location>
</feature>
<keyword evidence="3" id="KW-1185">Reference proteome</keyword>
<keyword evidence="1" id="KW-1133">Transmembrane helix</keyword>
<accession>A0ABS7PWR0</accession>
<dbReference type="RefSeq" id="WP_222992502.1">
    <property type="nucleotide sequence ID" value="NZ_JAINVV010000012.1"/>
</dbReference>
<keyword evidence="1" id="KW-0812">Transmembrane</keyword>
<gene>
    <name evidence="2" type="ORF">K7G82_24025</name>
</gene>
<evidence type="ECO:0000313" key="2">
    <source>
        <dbReference type="EMBL" id="MBY8825394.1"/>
    </source>
</evidence>
<dbReference type="Pfam" id="PF06170">
    <property type="entry name" value="DUF983"/>
    <property type="match status" value="1"/>
</dbReference>
<protein>
    <submittedName>
        <fullName evidence="2">DUF983 domain-containing protein</fullName>
    </submittedName>
</protein>
<dbReference type="Proteomes" id="UP000706039">
    <property type="component" value="Unassembled WGS sequence"/>
</dbReference>
<evidence type="ECO:0000256" key="1">
    <source>
        <dbReference type="SAM" id="Phobius"/>
    </source>
</evidence>
<reference evidence="2 3" key="1">
    <citation type="submission" date="2021-08" db="EMBL/GenBank/DDBJ databases">
        <authorList>
            <person name="Tuo L."/>
        </authorList>
    </citation>
    <scope>NUCLEOTIDE SEQUENCE [LARGE SCALE GENOMIC DNA]</scope>
    <source>
        <strain evidence="2 3">JCM 31229</strain>
    </source>
</reference>
<name>A0ABS7PWR0_9SPHN</name>
<comment type="caution">
    <text evidence="2">The sequence shown here is derived from an EMBL/GenBank/DDBJ whole genome shotgun (WGS) entry which is preliminary data.</text>
</comment>
<dbReference type="EMBL" id="JAINVV010000012">
    <property type="protein sequence ID" value="MBY8825394.1"/>
    <property type="molecule type" value="Genomic_DNA"/>
</dbReference>
<dbReference type="InterPro" id="IPR009325">
    <property type="entry name" value="DUF983"/>
</dbReference>
<evidence type="ECO:0000313" key="3">
    <source>
        <dbReference type="Proteomes" id="UP000706039"/>
    </source>
</evidence>
<sequence length="121" mass="12877">MTHQAPDAARAALGGLCPRCGAKTLFSGWVKFAPACRTCGLDLAQFNVGDGPAAFLIMIVGAIVTIGAVALQLSVEPPFWLHILIWVPLTLALVIGLLRIAKGALVSLEYRNRAREGRLVE</sequence>
<keyword evidence="1" id="KW-0472">Membrane</keyword>